<evidence type="ECO:0000313" key="4">
    <source>
        <dbReference type="Proteomes" id="UP000194003"/>
    </source>
</evidence>
<dbReference type="AlphaFoldDB" id="A0A1Y2K5D6"/>
<dbReference type="InterPro" id="IPR002347">
    <property type="entry name" value="SDR_fam"/>
</dbReference>
<name>A0A1Y2K5D6_9PROT</name>
<dbReference type="GO" id="GO:0016491">
    <property type="term" value="F:oxidoreductase activity"/>
    <property type="evidence" value="ECO:0007669"/>
    <property type="project" value="UniProtKB-KW"/>
</dbReference>
<dbReference type="Proteomes" id="UP000194003">
    <property type="component" value="Unassembled WGS sequence"/>
</dbReference>
<organism evidence="3 4">
    <name type="scientific">Magnetofaba australis IT-1</name>
    <dbReference type="NCBI Taxonomy" id="1434232"/>
    <lineage>
        <taxon>Bacteria</taxon>
        <taxon>Pseudomonadati</taxon>
        <taxon>Pseudomonadota</taxon>
        <taxon>Magnetococcia</taxon>
        <taxon>Magnetococcales</taxon>
        <taxon>Magnetococcaceae</taxon>
        <taxon>Magnetofaba</taxon>
    </lineage>
</organism>
<dbReference type="PANTHER" id="PTHR43115:SF4">
    <property type="entry name" value="DEHYDROGENASE_REDUCTASE SDR FAMILY MEMBER 11"/>
    <property type="match status" value="1"/>
</dbReference>
<dbReference type="InterPro" id="IPR036291">
    <property type="entry name" value="NAD(P)-bd_dom_sf"/>
</dbReference>
<evidence type="ECO:0000256" key="1">
    <source>
        <dbReference type="ARBA" id="ARBA00006484"/>
    </source>
</evidence>
<dbReference type="EMBL" id="LVJN01000018">
    <property type="protein sequence ID" value="OSM04891.1"/>
    <property type="molecule type" value="Genomic_DNA"/>
</dbReference>
<keyword evidence="4" id="KW-1185">Reference proteome</keyword>
<keyword evidence="2" id="KW-0560">Oxidoreductase</keyword>
<dbReference type="SUPFAM" id="SSF51735">
    <property type="entry name" value="NAD(P)-binding Rossmann-fold domains"/>
    <property type="match status" value="1"/>
</dbReference>
<gene>
    <name evidence="3" type="ORF">MAIT1_02997</name>
</gene>
<dbReference type="STRING" id="1434232.MAIT1_02997"/>
<dbReference type="Gene3D" id="3.40.50.720">
    <property type="entry name" value="NAD(P)-binding Rossmann-like Domain"/>
    <property type="match status" value="1"/>
</dbReference>
<dbReference type="PRINTS" id="PR00081">
    <property type="entry name" value="GDHRDH"/>
</dbReference>
<reference evidence="3 4" key="1">
    <citation type="journal article" date="2016" name="BMC Genomics">
        <title>Combined genomic and structural analyses of a cultured magnetotactic bacterium reveals its niche adaptation to a dynamic environment.</title>
        <authorList>
            <person name="Araujo A.C."/>
            <person name="Morillo V."/>
            <person name="Cypriano J."/>
            <person name="Teixeira L.C."/>
            <person name="Leao P."/>
            <person name="Lyra S."/>
            <person name="Almeida L.G."/>
            <person name="Bazylinski D.A."/>
            <person name="Vasconcellos A.T."/>
            <person name="Abreu F."/>
            <person name="Lins U."/>
        </authorList>
    </citation>
    <scope>NUCLEOTIDE SEQUENCE [LARGE SCALE GENOMIC DNA]</scope>
    <source>
        <strain evidence="3 4">IT-1</strain>
    </source>
</reference>
<sequence>MTPPPASDRAQHPPPRRAIVTGATSGIGLAITENFLAAGFGVVGNGRSAERLAQLQQKMAAQPGALATVAGDAADEVTISALIAASHAQLLGAPDLCVVNAGQGAPGTLLESDAARWEELIQINILGAARQLRGFATEMLRATQAQKNSEQKAWDIVVIGSSLYRDVVPEVALYNATKQALANLAESLRREVASHAIRVTHIAPGLVTSGFQHSAGYDDHTVAQLARQYGPFLQPHEVAEAVAFVISRPPHVHINDLTIRPTAQSIA</sequence>
<dbReference type="CDD" id="cd05233">
    <property type="entry name" value="SDR_c"/>
    <property type="match status" value="1"/>
</dbReference>
<evidence type="ECO:0000313" key="3">
    <source>
        <dbReference type="EMBL" id="OSM04891.1"/>
    </source>
</evidence>
<comment type="caution">
    <text evidence="3">The sequence shown here is derived from an EMBL/GenBank/DDBJ whole genome shotgun (WGS) entry which is preliminary data.</text>
</comment>
<dbReference type="PANTHER" id="PTHR43115">
    <property type="entry name" value="DEHYDROGENASE/REDUCTASE SDR FAMILY MEMBER 11"/>
    <property type="match status" value="1"/>
</dbReference>
<evidence type="ECO:0000256" key="2">
    <source>
        <dbReference type="ARBA" id="ARBA00023002"/>
    </source>
</evidence>
<dbReference type="OrthoDB" id="658698at2"/>
<dbReference type="PROSITE" id="PS00061">
    <property type="entry name" value="ADH_SHORT"/>
    <property type="match status" value="1"/>
</dbReference>
<proteinExistence type="inferred from homology"/>
<accession>A0A1Y2K5D6</accession>
<dbReference type="RefSeq" id="WP_085441539.1">
    <property type="nucleotide sequence ID" value="NZ_LVJN01000018.1"/>
</dbReference>
<comment type="similarity">
    <text evidence="1">Belongs to the short-chain dehydrogenases/reductases (SDR) family.</text>
</comment>
<protein>
    <submittedName>
        <fullName evidence="3">Putative short-chain alcohol dehydrogenase</fullName>
    </submittedName>
</protein>
<dbReference type="InterPro" id="IPR020904">
    <property type="entry name" value="Sc_DH/Rdtase_CS"/>
</dbReference>
<dbReference type="Pfam" id="PF00106">
    <property type="entry name" value="adh_short"/>
    <property type="match status" value="1"/>
</dbReference>